<dbReference type="PANTHER" id="PTHR30563">
    <property type="entry name" value="DNA RECOMBINATION PROTEIN RMUC"/>
    <property type="match status" value="1"/>
</dbReference>
<evidence type="ECO:0000313" key="6">
    <source>
        <dbReference type="EMBL" id="MDB7085433.1"/>
    </source>
</evidence>
<sequence length="339" mass="38808">MELLIIGLLLVLIIVVIVLLSMVSKQNNKVTKITAGMKTINEMEYYVKHQEDTLKNINDNYIESVKQGSQSVASLNRIGTILDVIKDSAITQKEQTNNITQRINTLNDIMVNKKSRGNWGEYQLNNLLSVYAGDNQSIFETQYSLKNGYIGDVALKIPGEKVLIIDSKFPLENFRKLDSVESAENDIKKFESAFKQDIKKHINDISKKYITSETIENAVMFIPSEAIYMEVCAKYSELIEYAHHKHVLLTCPTTLIGVVFTLINITKDFNRNKHIKSLEKEIVAMYNDSQRMMTRLEGLNNSIKKLDKCYKEVFTSCNKIDSKIKKIHDGYMPEKESED</sequence>
<evidence type="ECO:0000256" key="5">
    <source>
        <dbReference type="SAM" id="Phobius"/>
    </source>
</evidence>
<evidence type="ECO:0000256" key="1">
    <source>
        <dbReference type="ARBA" id="ARBA00003416"/>
    </source>
</evidence>
<dbReference type="InterPro" id="IPR003798">
    <property type="entry name" value="DNA_recombination_RmuC"/>
</dbReference>
<evidence type="ECO:0000313" key="7">
    <source>
        <dbReference type="Proteomes" id="UP001211987"/>
    </source>
</evidence>
<dbReference type="GO" id="GO:0006310">
    <property type="term" value="P:DNA recombination"/>
    <property type="evidence" value="ECO:0007669"/>
    <property type="project" value="UniProtKB-KW"/>
</dbReference>
<comment type="function">
    <text evidence="1">Involved in DNA recombination.</text>
</comment>
<evidence type="ECO:0000256" key="2">
    <source>
        <dbReference type="ARBA" id="ARBA00009840"/>
    </source>
</evidence>
<dbReference type="AlphaFoldDB" id="A0AB35IQZ7"/>
<keyword evidence="4" id="KW-0233">DNA recombination</keyword>
<keyword evidence="5" id="KW-0472">Membrane</keyword>
<accession>A0AB35IQZ7</accession>
<keyword evidence="3" id="KW-0175">Coiled coil</keyword>
<keyword evidence="5" id="KW-0812">Transmembrane</keyword>
<comment type="caution">
    <text evidence="6">The sequence shown here is derived from an EMBL/GenBank/DDBJ whole genome shotgun (WGS) entry which is preliminary data.</text>
</comment>
<dbReference type="Pfam" id="PF02646">
    <property type="entry name" value="RmuC"/>
    <property type="match status" value="1"/>
</dbReference>
<gene>
    <name evidence="6" type="ORF">PM738_16620</name>
</gene>
<organism evidence="6 7">
    <name type="scientific">Thomasclavelia ramosa</name>
    <dbReference type="NCBI Taxonomy" id="1547"/>
    <lineage>
        <taxon>Bacteria</taxon>
        <taxon>Bacillati</taxon>
        <taxon>Bacillota</taxon>
        <taxon>Erysipelotrichia</taxon>
        <taxon>Erysipelotrichales</taxon>
        <taxon>Coprobacillaceae</taxon>
        <taxon>Thomasclavelia</taxon>
    </lineage>
</organism>
<reference evidence="6" key="1">
    <citation type="submission" date="2023-01" db="EMBL/GenBank/DDBJ databases">
        <title>Human gut microbiome strain richness.</title>
        <authorList>
            <person name="Chen-Liaw A."/>
        </authorList>
    </citation>
    <scope>NUCLEOTIDE SEQUENCE</scope>
    <source>
        <strain evidence="6">1001217st2_G6_1001217B_191108</strain>
    </source>
</reference>
<dbReference type="PANTHER" id="PTHR30563:SF0">
    <property type="entry name" value="DNA RECOMBINATION PROTEIN RMUC"/>
    <property type="match status" value="1"/>
</dbReference>
<proteinExistence type="inferred from homology"/>
<dbReference type="RefSeq" id="WP_272019183.1">
    <property type="nucleotide sequence ID" value="NZ_JAQLKE010000040.1"/>
</dbReference>
<dbReference type="EMBL" id="JAQLKE010000040">
    <property type="protein sequence ID" value="MDB7085433.1"/>
    <property type="molecule type" value="Genomic_DNA"/>
</dbReference>
<evidence type="ECO:0000256" key="3">
    <source>
        <dbReference type="ARBA" id="ARBA00023054"/>
    </source>
</evidence>
<dbReference type="Proteomes" id="UP001211987">
    <property type="component" value="Unassembled WGS sequence"/>
</dbReference>
<name>A0AB35IQZ7_9FIRM</name>
<feature type="transmembrane region" description="Helical" evidence="5">
    <location>
        <begin position="6"/>
        <end position="23"/>
    </location>
</feature>
<evidence type="ECO:0000256" key="4">
    <source>
        <dbReference type="ARBA" id="ARBA00023172"/>
    </source>
</evidence>
<comment type="similarity">
    <text evidence="2">Belongs to the RmuC family.</text>
</comment>
<keyword evidence="5" id="KW-1133">Transmembrane helix</keyword>
<protein>
    <submittedName>
        <fullName evidence="6">DNA recombination protein RmuC</fullName>
    </submittedName>
</protein>